<feature type="transmembrane region" description="Helical" evidence="8">
    <location>
        <begin position="319"/>
        <end position="336"/>
    </location>
</feature>
<dbReference type="EC" id="2.7.13.3" evidence="2"/>
<dbReference type="OrthoDB" id="60033at2759"/>
<accession>A0A409Y4W7</accession>
<reference evidence="11 12" key="1">
    <citation type="journal article" date="2018" name="Evol. Lett.">
        <title>Horizontal gene cluster transfer increased hallucinogenic mushroom diversity.</title>
        <authorList>
            <person name="Reynolds H.T."/>
            <person name="Vijayakumar V."/>
            <person name="Gluck-Thaler E."/>
            <person name="Korotkin H.B."/>
            <person name="Matheny P.B."/>
            <person name="Slot J.C."/>
        </authorList>
    </citation>
    <scope>NUCLEOTIDE SEQUENCE [LARGE SCALE GENOMIC DNA]</scope>
    <source>
        <strain evidence="11 12">SRW20</strain>
    </source>
</reference>
<dbReference type="Pfam" id="PF02518">
    <property type="entry name" value="HATPase_c"/>
    <property type="match status" value="1"/>
</dbReference>
<dbReference type="InterPro" id="IPR011006">
    <property type="entry name" value="CheY-like_superfamily"/>
</dbReference>
<feature type="compositionally biased region" description="Pro residues" evidence="7">
    <location>
        <begin position="848"/>
        <end position="860"/>
    </location>
</feature>
<evidence type="ECO:0000256" key="3">
    <source>
        <dbReference type="ARBA" id="ARBA00022553"/>
    </source>
</evidence>
<feature type="compositionally biased region" description="Polar residues" evidence="7">
    <location>
        <begin position="874"/>
        <end position="893"/>
    </location>
</feature>
<dbReference type="CDD" id="cd00082">
    <property type="entry name" value="HisKA"/>
    <property type="match status" value="1"/>
</dbReference>
<feature type="compositionally biased region" description="Basic and acidic residues" evidence="7">
    <location>
        <begin position="143"/>
        <end position="153"/>
    </location>
</feature>
<keyword evidence="3 6" id="KW-0597">Phosphoprotein</keyword>
<comment type="catalytic activity">
    <reaction evidence="1">
        <text>ATP + protein L-histidine = ADP + protein N-phospho-L-histidine.</text>
        <dbReference type="EC" id="2.7.13.3"/>
    </reaction>
</comment>
<dbReference type="InParanoid" id="A0A409Y4W7"/>
<feature type="region of interest" description="Disordered" evidence="7">
    <location>
        <begin position="813"/>
        <end position="938"/>
    </location>
</feature>
<keyword evidence="4" id="KW-0808">Transferase</keyword>
<feature type="compositionally biased region" description="Basic and acidic residues" evidence="7">
    <location>
        <begin position="864"/>
        <end position="873"/>
    </location>
</feature>
<feature type="transmembrane region" description="Helical" evidence="8">
    <location>
        <begin position="284"/>
        <end position="307"/>
    </location>
</feature>
<dbReference type="Gene3D" id="3.40.50.2300">
    <property type="match status" value="1"/>
</dbReference>
<feature type="domain" description="Response regulatory" evidence="10">
    <location>
        <begin position="970"/>
        <end position="1118"/>
    </location>
</feature>
<evidence type="ECO:0000256" key="2">
    <source>
        <dbReference type="ARBA" id="ARBA00012438"/>
    </source>
</evidence>
<dbReference type="GO" id="GO:0005886">
    <property type="term" value="C:plasma membrane"/>
    <property type="evidence" value="ECO:0007669"/>
    <property type="project" value="TreeGrafter"/>
</dbReference>
<name>A0A409Y4W7_9AGAR</name>
<feature type="compositionally biased region" description="Polar residues" evidence="7">
    <location>
        <begin position="1014"/>
        <end position="1027"/>
    </location>
</feature>
<feature type="region of interest" description="Disordered" evidence="7">
    <location>
        <begin position="1"/>
        <end position="30"/>
    </location>
</feature>
<feature type="region of interest" description="Disordered" evidence="7">
    <location>
        <begin position="1014"/>
        <end position="1039"/>
    </location>
</feature>
<keyword evidence="8" id="KW-0472">Membrane</keyword>
<feature type="transmembrane region" description="Helical" evidence="8">
    <location>
        <begin position="254"/>
        <end position="272"/>
    </location>
</feature>
<evidence type="ECO:0000256" key="8">
    <source>
        <dbReference type="SAM" id="Phobius"/>
    </source>
</evidence>
<dbReference type="EMBL" id="NHYE01001151">
    <property type="protein sequence ID" value="PPQ98043.1"/>
    <property type="molecule type" value="Genomic_DNA"/>
</dbReference>
<dbReference type="PROSITE" id="PS50109">
    <property type="entry name" value="HIS_KIN"/>
    <property type="match status" value="1"/>
</dbReference>
<evidence type="ECO:0000256" key="7">
    <source>
        <dbReference type="SAM" id="MobiDB-lite"/>
    </source>
</evidence>
<feature type="compositionally biased region" description="Low complexity" evidence="7">
    <location>
        <begin position="923"/>
        <end position="936"/>
    </location>
</feature>
<evidence type="ECO:0000256" key="5">
    <source>
        <dbReference type="ARBA" id="ARBA00022777"/>
    </source>
</evidence>
<dbReference type="PROSITE" id="PS50110">
    <property type="entry name" value="RESPONSE_REGULATORY"/>
    <property type="match status" value="1"/>
</dbReference>
<dbReference type="SUPFAM" id="SSF55874">
    <property type="entry name" value="ATPase domain of HSP90 chaperone/DNA topoisomerase II/histidine kinase"/>
    <property type="match status" value="1"/>
</dbReference>
<sequence>MRRWLNRLLSSRPPPHWGEEDEKDRDKEQSLRNFVTDLDTQDSITLTAMNTPTTRDQSLPPPVLQNGFTSQSSRKKRARVGGLSVHWARFKRRMGTGTAPSSSSLMLESAAEHSYTRRMETLENSDFVDEVVVDRVWTEEIKSSVSHSEHGGTPEKSASQQPEKNASDHESMVEESRWTLSTLLTILRYRTWPFLMEIFSSRFMDTRAEQHYAQENWFLQKSLAIWASLWLIVNWVLGCVFIPHNPVANLDKGFYFGIAPVLSLPVVFMVMYDWPRDRPYIYQVYLVISIWCWSFYQVIFILWCGFYTNNSAKCGNRDFLGTFYYTTALQTIALFGLKLNRFSAAVGAFCFFLFSSIAVIPQKHTWGRSMINFVIFQGFLIYVHYVRESSERRLYTLRDQLKIQFKATQKAQINERNASDSKRRLTSWVRVPLNTALLAVQNMEASGAIPKDQEIEFNALCGSLSMMSKVLNDVLDFNRMDSGKFESMSRPYGFHQVMRSLFVPLRLATDARGLQFETDLDRNIDIVARKAAYKAMGENDENIRRYIEENPDVDGVVTGDETRLRQIITNLASNACKFTPAGGKLTIKTRLIVPQIPDDKDPLADPIAEQTPELNGDAHRPLSTNALTQHNMQQNGKPPTPLEWIVVRIEVTDTGFGIKPQDMAQSKLFSAFNQTEQGRQQGGKGTGLGLALVRQIVKLSGGRLGVKSKIGEGSTFWVELPLGVGGKTFISGPPDLPDGSSTSELDTIHRTGAQLKKSKIHCGTKHVDEHPNSQPSKANKRKSSAPADPSNAAMQRIMDQGGRVELVLRQRDYEPPASSPTDSGREEADSFPTLIPSPKSATHSLGPSEPPPRTKTPQPPSLKSSEEPPDRPNESGTSSDDSTPRVSSPTGSSRPAPVQRPTYVKLPSPQEFPLDDMNGSANGGTNSSHSQQSTSSEKSFNNLKMFDNNVMRGSPSASFTTINNIEPGLPVLVVDDDQLTRTLMKRILSRLGCKVACAENGEVALEMILGQRITSGSTPSSDASGNTGPILEQQEESQPQFTEEGKYAVVFLDNQMPLMSGLKVVEKLRELGRSDFIVGVTGNALLSDQEEYLSAGVDRVLTKPVLERSLRDILVQAEERRKGQQPQQPPEEKDRASSLPP</sequence>
<comment type="caution">
    <text evidence="11">The sequence shown here is derived from an EMBL/GenBank/DDBJ whole genome shotgun (WGS) entry which is preliminary data.</text>
</comment>
<feature type="transmembrane region" description="Helical" evidence="8">
    <location>
        <begin position="369"/>
        <end position="386"/>
    </location>
</feature>
<feature type="compositionally biased region" description="Basic and acidic residues" evidence="7">
    <location>
        <begin position="1130"/>
        <end position="1141"/>
    </location>
</feature>
<dbReference type="InterPro" id="IPR005467">
    <property type="entry name" value="His_kinase_dom"/>
</dbReference>
<dbReference type="AlphaFoldDB" id="A0A409Y4W7"/>
<gene>
    <name evidence="11" type="ORF">CVT26_003038</name>
</gene>
<dbReference type="SMART" id="SM00448">
    <property type="entry name" value="REC"/>
    <property type="match status" value="1"/>
</dbReference>
<protein>
    <recommendedName>
        <fullName evidence="2">histidine kinase</fullName>
        <ecNumber evidence="2">2.7.13.3</ecNumber>
    </recommendedName>
</protein>
<dbReference type="PANTHER" id="PTHR43047:SF66">
    <property type="entry name" value="HISKA"/>
    <property type="match status" value="1"/>
</dbReference>
<evidence type="ECO:0000256" key="6">
    <source>
        <dbReference type="PROSITE-ProRule" id="PRU00169"/>
    </source>
</evidence>
<dbReference type="InterPro" id="IPR003594">
    <property type="entry name" value="HATPase_dom"/>
</dbReference>
<keyword evidence="12" id="KW-1185">Reference proteome</keyword>
<feature type="modified residue" description="4-aspartylphosphate" evidence="6">
    <location>
        <position position="1053"/>
    </location>
</feature>
<proteinExistence type="predicted"/>
<keyword evidence="8" id="KW-1133">Transmembrane helix</keyword>
<dbReference type="PANTHER" id="PTHR43047">
    <property type="entry name" value="TWO-COMPONENT HISTIDINE PROTEIN KINASE"/>
    <property type="match status" value="1"/>
</dbReference>
<dbReference type="Proteomes" id="UP000284706">
    <property type="component" value="Unassembled WGS sequence"/>
</dbReference>
<feature type="transmembrane region" description="Helical" evidence="8">
    <location>
        <begin position="342"/>
        <end position="360"/>
    </location>
</feature>
<evidence type="ECO:0000259" key="9">
    <source>
        <dbReference type="PROSITE" id="PS50109"/>
    </source>
</evidence>
<evidence type="ECO:0000313" key="11">
    <source>
        <dbReference type="EMBL" id="PPQ98043.1"/>
    </source>
</evidence>
<feature type="domain" description="Histidine kinase" evidence="9">
    <location>
        <begin position="424"/>
        <end position="724"/>
    </location>
</feature>
<feature type="region of interest" description="Disordered" evidence="7">
    <location>
        <begin position="51"/>
        <end position="79"/>
    </location>
</feature>
<dbReference type="InterPro" id="IPR003661">
    <property type="entry name" value="HisK_dim/P_dom"/>
</dbReference>
<feature type="transmembrane region" description="Helical" evidence="8">
    <location>
        <begin position="223"/>
        <end position="242"/>
    </location>
</feature>
<evidence type="ECO:0000259" key="10">
    <source>
        <dbReference type="PROSITE" id="PS50110"/>
    </source>
</evidence>
<dbReference type="PRINTS" id="PR00344">
    <property type="entry name" value="BCTRLSENSOR"/>
</dbReference>
<evidence type="ECO:0000256" key="4">
    <source>
        <dbReference type="ARBA" id="ARBA00022679"/>
    </source>
</evidence>
<dbReference type="CDD" id="cd17546">
    <property type="entry name" value="REC_hyHK_CKI1_RcsC-like"/>
    <property type="match status" value="1"/>
</dbReference>
<dbReference type="SMART" id="SM00387">
    <property type="entry name" value="HATPase_c"/>
    <property type="match status" value="1"/>
</dbReference>
<feature type="region of interest" description="Disordered" evidence="7">
    <location>
        <begin position="1116"/>
        <end position="1141"/>
    </location>
</feature>
<dbReference type="SUPFAM" id="SSF52172">
    <property type="entry name" value="CheY-like"/>
    <property type="match status" value="1"/>
</dbReference>
<dbReference type="GO" id="GO:0000155">
    <property type="term" value="F:phosphorelay sensor kinase activity"/>
    <property type="evidence" value="ECO:0007669"/>
    <property type="project" value="InterPro"/>
</dbReference>
<keyword evidence="5" id="KW-0418">Kinase</keyword>
<dbReference type="STRING" id="231916.A0A409Y4W7"/>
<dbReference type="InterPro" id="IPR004358">
    <property type="entry name" value="Sig_transdc_His_kin-like_C"/>
</dbReference>
<evidence type="ECO:0000313" key="12">
    <source>
        <dbReference type="Proteomes" id="UP000284706"/>
    </source>
</evidence>
<dbReference type="InterPro" id="IPR036890">
    <property type="entry name" value="HATPase_C_sf"/>
</dbReference>
<evidence type="ECO:0000256" key="1">
    <source>
        <dbReference type="ARBA" id="ARBA00000085"/>
    </source>
</evidence>
<dbReference type="Pfam" id="PF00072">
    <property type="entry name" value="Response_reg"/>
    <property type="match status" value="1"/>
</dbReference>
<organism evidence="11 12">
    <name type="scientific">Gymnopilus dilepis</name>
    <dbReference type="NCBI Taxonomy" id="231916"/>
    <lineage>
        <taxon>Eukaryota</taxon>
        <taxon>Fungi</taxon>
        <taxon>Dikarya</taxon>
        <taxon>Basidiomycota</taxon>
        <taxon>Agaricomycotina</taxon>
        <taxon>Agaricomycetes</taxon>
        <taxon>Agaricomycetidae</taxon>
        <taxon>Agaricales</taxon>
        <taxon>Agaricineae</taxon>
        <taxon>Hymenogastraceae</taxon>
        <taxon>Gymnopilus</taxon>
    </lineage>
</organism>
<feature type="region of interest" description="Disordered" evidence="7">
    <location>
        <begin position="755"/>
        <end position="791"/>
    </location>
</feature>
<feature type="region of interest" description="Disordered" evidence="7">
    <location>
        <begin position="143"/>
        <end position="172"/>
    </location>
</feature>
<keyword evidence="8" id="KW-0812">Transmembrane</keyword>
<dbReference type="InterPro" id="IPR001789">
    <property type="entry name" value="Sig_transdc_resp-reg_receiver"/>
</dbReference>
<dbReference type="GO" id="GO:0009927">
    <property type="term" value="F:histidine phosphotransfer kinase activity"/>
    <property type="evidence" value="ECO:0007669"/>
    <property type="project" value="TreeGrafter"/>
</dbReference>
<dbReference type="Gene3D" id="3.30.565.10">
    <property type="entry name" value="Histidine kinase-like ATPase, C-terminal domain"/>
    <property type="match status" value="1"/>
</dbReference>